<keyword evidence="3" id="KW-1185">Reference proteome</keyword>
<feature type="transmembrane region" description="Helical" evidence="1">
    <location>
        <begin position="6"/>
        <end position="25"/>
    </location>
</feature>
<name>A0ABY5PFC7_9ACTN</name>
<proteinExistence type="predicted"/>
<evidence type="ECO:0000313" key="2">
    <source>
        <dbReference type="EMBL" id="UUY03343.1"/>
    </source>
</evidence>
<evidence type="ECO:0000313" key="3">
    <source>
        <dbReference type="Proteomes" id="UP001058860"/>
    </source>
</evidence>
<evidence type="ECO:0008006" key="4">
    <source>
        <dbReference type="Google" id="ProtNLM"/>
    </source>
</evidence>
<keyword evidence="1" id="KW-0812">Transmembrane</keyword>
<organism evidence="2 3">
    <name type="scientific">Svornostia abyssi</name>
    <dbReference type="NCBI Taxonomy" id="2898438"/>
    <lineage>
        <taxon>Bacteria</taxon>
        <taxon>Bacillati</taxon>
        <taxon>Actinomycetota</taxon>
        <taxon>Thermoleophilia</taxon>
        <taxon>Solirubrobacterales</taxon>
        <taxon>Baekduiaceae</taxon>
        <taxon>Svornostia</taxon>
    </lineage>
</organism>
<keyword evidence="1" id="KW-1133">Transmembrane helix</keyword>
<dbReference type="EMBL" id="CP088295">
    <property type="protein sequence ID" value="UUY03343.1"/>
    <property type="molecule type" value="Genomic_DNA"/>
</dbReference>
<dbReference type="Proteomes" id="UP001058860">
    <property type="component" value="Chromosome"/>
</dbReference>
<evidence type="ECO:0000256" key="1">
    <source>
        <dbReference type="SAM" id="Phobius"/>
    </source>
</evidence>
<protein>
    <recommendedName>
        <fullName evidence="4">Flp pilus-assembly TadG-like N-terminal domain-containing protein</fullName>
    </recommendedName>
</protein>
<gene>
    <name evidence="2" type="ORF">LRS13_22160</name>
</gene>
<reference evidence="3" key="1">
    <citation type="submission" date="2021-11" db="EMBL/GenBank/DDBJ databases">
        <title>Cultivation dependent microbiological survey of springs from the worlds oldest radium mine currently devoted to the extraction of radon-saturated water.</title>
        <authorList>
            <person name="Kapinusova G."/>
            <person name="Smrhova T."/>
            <person name="Strejcek M."/>
            <person name="Suman J."/>
            <person name="Jani K."/>
            <person name="Pajer P."/>
            <person name="Uhlik O."/>
        </authorList>
    </citation>
    <scope>NUCLEOTIDE SEQUENCE [LARGE SCALE GENOMIC DNA]</scope>
    <source>
        <strain evidence="3">J379</strain>
    </source>
</reference>
<keyword evidence="1" id="KW-0472">Membrane</keyword>
<accession>A0ABY5PFC7</accession>
<sequence>MDTWLIVVIVVFVLLDLLAIGGWIATRRRTRAGEAALLATVASVNDALAAAHAQDKGWEPARLQDAAKAAFAERHPGVEPDALQLVHVDDRPGIEHDRAVFKVVAGGAEHELVLGRDGDAWITVEA</sequence>
<dbReference type="RefSeq" id="WP_353863851.1">
    <property type="nucleotide sequence ID" value="NZ_CP088295.1"/>
</dbReference>